<dbReference type="RefSeq" id="WP_037522835.1">
    <property type="nucleotide sequence ID" value="NZ_JGVR01000058.1"/>
</dbReference>
<comment type="caution">
    <text evidence="1">The sequence shown here is derived from an EMBL/GenBank/DDBJ whole genome shotgun (WGS) entry which is preliminary data.</text>
</comment>
<dbReference type="InterPro" id="IPR008767">
    <property type="entry name" value="Phage_SPP1_head-tail_adaptor"/>
</dbReference>
<dbReference type="Gene3D" id="2.40.10.270">
    <property type="entry name" value="Bacteriophage SPP1 head-tail adaptor protein"/>
    <property type="match status" value="1"/>
</dbReference>
<evidence type="ECO:0000313" key="2">
    <source>
        <dbReference type="Proteomes" id="UP000028534"/>
    </source>
</evidence>
<protein>
    <submittedName>
        <fullName evidence="1">Bacteriophage head-tail adaptor</fullName>
    </submittedName>
</protein>
<gene>
    <name evidence="1" type="ORF">CP98_04995</name>
</gene>
<sequence length="109" mass="11918">MKTAPRNRLVTIEFRTVAEDGYGGEIEVWAEYCRAYAAVYYGSGKEQREAAQVAGSQVASFEILSDSKSRAISVIDHRISFDGGTWNVTAKQDLGLNDGVRVTAIREAA</sequence>
<dbReference type="Proteomes" id="UP000028534">
    <property type="component" value="Unassembled WGS sequence"/>
</dbReference>
<dbReference type="Pfam" id="PF05521">
    <property type="entry name" value="Phage_HCP"/>
    <property type="match status" value="1"/>
</dbReference>
<dbReference type="PATRIC" id="fig|13690.10.peg.5163"/>
<dbReference type="AlphaFoldDB" id="A0A084E6E8"/>
<dbReference type="InterPro" id="IPR038666">
    <property type="entry name" value="SSP1_head-tail_sf"/>
</dbReference>
<dbReference type="EMBL" id="JGVR01000058">
    <property type="protein sequence ID" value="KEZ13540.1"/>
    <property type="molecule type" value="Genomic_DNA"/>
</dbReference>
<accession>A0A084E6E8</accession>
<proteinExistence type="predicted"/>
<reference evidence="1 2" key="1">
    <citation type="submission" date="2014-03" db="EMBL/GenBank/DDBJ databases">
        <title>Genome sequence of Sphingobium yanoikuyae B1.</title>
        <authorList>
            <person name="Gan H.M."/>
            <person name="Gan H.Y."/>
            <person name="Savka M.A."/>
        </authorList>
    </citation>
    <scope>NUCLEOTIDE SEQUENCE [LARGE SCALE GENOMIC DNA]</scope>
    <source>
        <strain evidence="1 2">B1</strain>
    </source>
</reference>
<evidence type="ECO:0000313" key="1">
    <source>
        <dbReference type="EMBL" id="KEZ13540.1"/>
    </source>
</evidence>
<name>A0A084E6E8_SPHYA</name>
<organism evidence="1 2">
    <name type="scientific">Sphingobium yanoikuyae</name>
    <name type="common">Sphingomonas yanoikuyae</name>
    <dbReference type="NCBI Taxonomy" id="13690"/>
    <lineage>
        <taxon>Bacteria</taxon>
        <taxon>Pseudomonadati</taxon>
        <taxon>Pseudomonadota</taxon>
        <taxon>Alphaproteobacteria</taxon>
        <taxon>Sphingomonadales</taxon>
        <taxon>Sphingomonadaceae</taxon>
        <taxon>Sphingobium</taxon>
    </lineage>
</organism>